<protein>
    <submittedName>
        <fullName evidence="9">Rapid ALkalinization Factor</fullName>
    </submittedName>
</protein>
<comment type="function">
    <text evidence="7">Cell signaling peptide that may regulate plant stress, growth, and development. Mediates a rapid alkalinization of extracellular space by mediating a transient increase in the cytoplasmic Ca(2+) concentration leading to a calcium-dependent signaling events through a cell surface receptor and a concomitant activation of some intracellular mitogen-activated protein kinases.</text>
</comment>
<keyword evidence="4" id="KW-0372">Hormone</keyword>
<dbReference type="Proteomes" id="UP000694251">
    <property type="component" value="Chromosome 7"/>
</dbReference>
<comment type="similarity">
    <text evidence="2">Belongs to the plant rapid alkalinization factor (RALF) family.</text>
</comment>
<dbReference type="PANTHER" id="PTHR34270">
    <property type="entry name" value="PROTEIN RALF-LIKE 15-RELATED"/>
    <property type="match status" value="1"/>
</dbReference>
<evidence type="ECO:0000256" key="2">
    <source>
        <dbReference type="ARBA" id="ARBA00009178"/>
    </source>
</evidence>
<sequence length="89" mass="10059">MVAYKKSPIVFLFVTMMIILFMFCGSGEARTLGYGAVLGKNRIPACGYKNPNSCVKQPVNHYHRGCEKLTRCARDADSFHVDEEFIDLH</sequence>
<dbReference type="OrthoDB" id="10279792at2759"/>
<comment type="caution">
    <text evidence="9">The sequence shown here is derived from an EMBL/GenBank/DDBJ whole genome shotgun (WGS) entry which is preliminary data.</text>
</comment>
<feature type="signal peptide" evidence="8">
    <location>
        <begin position="1"/>
        <end position="29"/>
    </location>
</feature>
<dbReference type="PANTHER" id="PTHR34270:SF3">
    <property type="entry name" value="PROTEIN RALF-LIKE 16-RELATED"/>
    <property type="match status" value="1"/>
</dbReference>
<keyword evidence="6" id="KW-1015">Disulfide bond</keyword>
<dbReference type="AlphaFoldDB" id="A0A8T2BRL2"/>
<comment type="subcellular location">
    <subcellularLocation>
        <location evidence="1">Secreted</location>
    </subcellularLocation>
</comment>
<gene>
    <name evidence="9" type="ORF">ISN44_As07g005950</name>
</gene>
<dbReference type="GO" id="GO:0005576">
    <property type="term" value="C:extracellular region"/>
    <property type="evidence" value="ECO:0007669"/>
    <property type="project" value="UniProtKB-SubCell"/>
</dbReference>
<keyword evidence="3" id="KW-0964">Secreted</keyword>
<evidence type="ECO:0000256" key="3">
    <source>
        <dbReference type="ARBA" id="ARBA00022525"/>
    </source>
</evidence>
<keyword evidence="10" id="KW-1185">Reference proteome</keyword>
<dbReference type="EMBL" id="JAEFBJ010000007">
    <property type="protein sequence ID" value="KAG7588252.1"/>
    <property type="molecule type" value="Genomic_DNA"/>
</dbReference>
<evidence type="ECO:0000313" key="10">
    <source>
        <dbReference type="Proteomes" id="UP000694251"/>
    </source>
</evidence>
<feature type="chain" id="PRO_5035739377" evidence="8">
    <location>
        <begin position="30"/>
        <end position="89"/>
    </location>
</feature>
<keyword evidence="5 8" id="KW-0732">Signal</keyword>
<dbReference type="GO" id="GO:0040008">
    <property type="term" value="P:regulation of growth"/>
    <property type="evidence" value="ECO:0007669"/>
    <property type="project" value="UniProtKB-ARBA"/>
</dbReference>
<evidence type="ECO:0000256" key="1">
    <source>
        <dbReference type="ARBA" id="ARBA00004613"/>
    </source>
</evidence>
<evidence type="ECO:0000256" key="8">
    <source>
        <dbReference type="SAM" id="SignalP"/>
    </source>
</evidence>
<evidence type="ECO:0000256" key="6">
    <source>
        <dbReference type="ARBA" id="ARBA00023157"/>
    </source>
</evidence>
<accession>A0A8T2BRL2</accession>
<dbReference type="Pfam" id="PF05498">
    <property type="entry name" value="RALF"/>
    <property type="match status" value="1"/>
</dbReference>
<evidence type="ECO:0000256" key="7">
    <source>
        <dbReference type="ARBA" id="ARBA00037228"/>
    </source>
</evidence>
<name>A0A8T2BRL2_ARASU</name>
<evidence type="ECO:0000256" key="4">
    <source>
        <dbReference type="ARBA" id="ARBA00022702"/>
    </source>
</evidence>
<evidence type="ECO:0000313" key="9">
    <source>
        <dbReference type="EMBL" id="KAG7588252.1"/>
    </source>
</evidence>
<reference evidence="9 10" key="1">
    <citation type="submission" date="2020-12" db="EMBL/GenBank/DDBJ databases">
        <title>Concerted genomic and epigenomic changes stabilize Arabidopsis allopolyploids.</title>
        <authorList>
            <person name="Chen Z."/>
        </authorList>
    </citation>
    <scope>NUCLEOTIDE SEQUENCE [LARGE SCALE GENOMIC DNA]</scope>
    <source>
        <strain evidence="9">As9502</strain>
        <tissue evidence="9">Leaf</tissue>
    </source>
</reference>
<evidence type="ECO:0000256" key="5">
    <source>
        <dbReference type="ARBA" id="ARBA00022729"/>
    </source>
</evidence>
<organism evidence="9 10">
    <name type="scientific">Arabidopsis suecica</name>
    <name type="common">Swedish thale-cress</name>
    <name type="synonym">Cardaminopsis suecica</name>
    <dbReference type="NCBI Taxonomy" id="45249"/>
    <lineage>
        <taxon>Eukaryota</taxon>
        <taxon>Viridiplantae</taxon>
        <taxon>Streptophyta</taxon>
        <taxon>Embryophyta</taxon>
        <taxon>Tracheophyta</taxon>
        <taxon>Spermatophyta</taxon>
        <taxon>Magnoliopsida</taxon>
        <taxon>eudicotyledons</taxon>
        <taxon>Gunneridae</taxon>
        <taxon>Pentapetalae</taxon>
        <taxon>rosids</taxon>
        <taxon>malvids</taxon>
        <taxon>Brassicales</taxon>
        <taxon>Brassicaceae</taxon>
        <taxon>Camelineae</taxon>
        <taxon>Arabidopsis</taxon>
    </lineage>
</organism>
<dbReference type="InterPro" id="IPR008801">
    <property type="entry name" value="RALF"/>
</dbReference>
<dbReference type="GO" id="GO:0005179">
    <property type="term" value="F:hormone activity"/>
    <property type="evidence" value="ECO:0007669"/>
    <property type="project" value="UniProtKB-KW"/>
</dbReference>
<proteinExistence type="inferred from homology"/>